<comment type="similarity">
    <text evidence="1">Belongs to the TRL1 family.</text>
</comment>
<dbReference type="Pfam" id="PF08302">
    <property type="entry name" value="tRNA_lig_CPD"/>
    <property type="match status" value="1"/>
</dbReference>
<organism evidence="6 7">
    <name type="scientific">Phlebiopsis gigantea (strain 11061_1 CR5-6)</name>
    <name type="common">White-rot fungus</name>
    <name type="synonym">Peniophora gigantea</name>
    <dbReference type="NCBI Taxonomy" id="745531"/>
    <lineage>
        <taxon>Eukaryota</taxon>
        <taxon>Fungi</taxon>
        <taxon>Dikarya</taxon>
        <taxon>Basidiomycota</taxon>
        <taxon>Agaricomycotina</taxon>
        <taxon>Agaricomycetes</taxon>
        <taxon>Polyporales</taxon>
        <taxon>Phanerochaetaceae</taxon>
        <taxon>Phlebiopsis</taxon>
    </lineage>
</organism>
<feature type="domain" description="tRNA ligase kinase" evidence="4">
    <location>
        <begin position="424"/>
        <end position="563"/>
    </location>
</feature>
<dbReference type="EC" id="6.5.1.3" evidence="1"/>
<dbReference type="HOGENOM" id="CLU_010316_1_0_1"/>
<dbReference type="InterPro" id="IPR012387">
    <property type="entry name" value="Trl1_fun"/>
</dbReference>
<dbReference type="Pfam" id="PF08303">
    <property type="entry name" value="tRNA_lig_kinase"/>
    <property type="match status" value="1"/>
</dbReference>
<dbReference type="PANTHER" id="PTHR32004:SF1">
    <property type="entry name" value="TRNA LIGASE"/>
    <property type="match status" value="1"/>
</dbReference>
<gene>
    <name evidence="6" type="ORF">PHLGIDRAFT_98895</name>
</gene>
<feature type="domain" description="T4 RNA ligase 1-like N-terminal" evidence="5">
    <location>
        <begin position="73"/>
        <end position="322"/>
    </location>
</feature>
<feature type="active site" description="N6-AMP-lysine intermediate" evidence="2">
    <location>
        <position position="126"/>
    </location>
</feature>
<dbReference type="GO" id="GO:0005634">
    <property type="term" value="C:nucleus"/>
    <property type="evidence" value="ECO:0007669"/>
    <property type="project" value="TreeGrafter"/>
</dbReference>
<keyword evidence="1" id="KW-0436">Ligase</keyword>
<dbReference type="GO" id="GO:0008081">
    <property type="term" value="F:phosphoric diester hydrolase activity"/>
    <property type="evidence" value="ECO:0007669"/>
    <property type="project" value="InterPro"/>
</dbReference>
<evidence type="ECO:0000259" key="5">
    <source>
        <dbReference type="Pfam" id="PF09511"/>
    </source>
</evidence>
<proteinExistence type="inferred from homology"/>
<evidence type="ECO:0000313" key="7">
    <source>
        <dbReference type="Proteomes" id="UP000053257"/>
    </source>
</evidence>
<dbReference type="GO" id="GO:0003972">
    <property type="term" value="F:RNA ligase (ATP) activity"/>
    <property type="evidence" value="ECO:0007669"/>
    <property type="project" value="UniProtKB-UniRule"/>
</dbReference>
<dbReference type="AlphaFoldDB" id="A0A0C3SFB8"/>
<protein>
    <recommendedName>
        <fullName evidence="1">tRNA ligase</fullName>
        <ecNumber evidence="1">6.5.1.3</ecNumber>
    </recommendedName>
</protein>
<dbReference type="InterPro" id="IPR019039">
    <property type="entry name" value="T4-Rnl1-like_N"/>
</dbReference>
<comment type="catalytic activity">
    <reaction evidence="1">
        <text>ATP + (ribonucleotide)n-3'-hydroxyl + 5'-phospho-(ribonucleotide)m = (ribonucleotide)n+m + AMP + diphosphate.</text>
        <dbReference type="EC" id="6.5.1.3"/>
    </reaction>
</comment>
<keyword evidence="7" id="KW-1185">Reference proteome</keyword>
<dbReference type="GO" id="GO:0005524">
    <property type="term" value="F:ATP binding"/>
    <property type="evidence" value="ECO:0007669"/>
    <property type="project" value="UniProtKB-UniRule"/>
</dbReference>
<feature type="domain" description="tRNA ligase phosphodiesterase" evidence="3">
    <location>
        <begin position="610"/>
        <end position="796"/>
    </location>
</feature>
<dbReference type="EMBL" id="KN840443">
    <property type="protein sequence ID" value="KIP11810.1"/>
    <property type="molecule type" value="Genomic_DNA"/>
</dbReference>
<dbReference type="STRING" id="745531.A0A0C3SFB8"/>
<evidence type="ECO:0000313" key="6">
    <source>
        <dbReference type="EMBL" id="KIP11810.1"/>
    </source>
</evidence>
<keyword evidence="1" id="KW-0819">tRNA processing</keyword>
<dbReference type="InterPro" id="IPR015966">
    <property type="entry name" value="tRNA_lig_kin_fungi"/>
</dbReference>
<evidence type="ECO:0000259" key="4">
    <source>
        <dbReference type="Pfam" id="PF08303"/>
    </source>
</evidence>
<dbReference type="GO" id="GO:0006388">
    <property type="term" value="P:tRNA splicing, via endonucleolytic cleavage and ligation"/>
    <property type="evidence" value="ECO:0007669"/>
    <property type="project" value="UniProtKB-UniRule"/>
</dbReference>
<dbReference type="InterPro" id="IPR027417">
    <property type="entry name" value="P-loop_NTPase"/>
</dbReference>
<name>A0A0C3SFB8_PHLG1</name>
<evidence type="ECO:0000259" key="3">
    <source>
        <dbReference type="Pfam" id="PF08302"/>
    </source>
</evidence>
<evidence type="ECO:0000256" key="1">
    <source>
        <dbReference type="PIRNR" id="PIRNR019634"/>
    </source>
</evidence>
<accession>A0A0C3SFB8</accession>
<evidence type="ECO:0000256" key="2">
    <source>
        <dbReference type="PIRSR" id="PIRSR019634-50"/>
    </source>
</evidence>
<dbReference type="Gene3D" id="3.40.50.300">
    <property type="entry name" value="P-loop containing nucleotide triphosphate hydrolases"/>
    <property type="match status" value="1"/>
</dbReference>
<dbReference type="GO" id="GO:0051730">
    <property type="term" value="F:GTP-dependent polyribonucleotide 5'-hydroxyl-kinase activity"/>
    <property type="evidence" value="ECO:0007669"/>
    <property type="project" value="InterPro"/>
</dbReference>
<dbReference type="PIRSF" id="PIRSF019634">
    <property type="entry name" value="tRNA_lig_yeast"/>
    <property type="match status" value="1"/>
</dbReference>
<dbReference type="InterPro" id="IPR015965">
    <property type="entry name" value="tRNA_lig_PDEase"/>
</dbReference>
<dbReference type="PANTHER" id="PTHR32004">
    <property type="entry name" value="TRNA LIGASE"/>
    <property type="match status" value="1"/>
</dbReference>
<sequence length="804" mass="90267">MATEHLTETFFQLNIVDEDHELIESLISLAQKSPKLVRSTEYEAPADPRIKIRSWKMNEFKYYDIPSPFPTLARGLFTQDVEVEGAVKHRIVARGYDKFFNIGEVPWTTWASLEAHTKPPYTLTLKSNGCIIFIAALTPSKLIVTSKHSVGNKPGGAGADESHAQVGERWLKKHLADVGKSEKQLARVLWDNKWTAVAELCDDSFEEHVLAYTQELTGLHLHGINECSRHFRTMLPDVVDAFAREWGFIVTASTVLDTIPAVKTFTEEVGRSGTWNGQALEGFVVRTHVAAEPPSKDGKGAGASPYAPGGSFFFKVKFDEPYMMYRDWREVTKTLLTKDPSAEHLPKNKMRRPETQVYVKWVIDEIKRDRSQFVDFTKGKGIIATRERFLKWLESKEGKADLESTSKEDEEKAAEEKQKFGKTIIVPIAVPGVGKTTVAIALTHLFGFGHTQSDDIKAKKAAPQFIKNVLDLLKTHDVVIADKNNHLRQHRQALREATAGMTPPVRLLALHWPFDIPLATVHRICGDRIVARGDNHQSLRADAAGKTHEDVIWKFLQQAEELLAGEVDEAVDMDIEAPLEDALARAVDACVRILDLPRPSAEQMGQALAAARGYAPQEKGQEKKKRKAPRYYALLPEVDLQRVLDKRVEEEDVSEQGRMLYHHLKACGRVAERPHVTVVHEKGLPGDTDLWERCRHLFSTPTPPLFSFRLGDLVWNDRVMAMTVVDVAVSRGEEDPEARGGDFVASLPEELKGRLHVTVGTRSKDIPAVEARDMVMQWKTGAKSIESCKLNELWVSGRVKGLYN</sequence>
<reference evidence="6 7" key="1">
    <citation type="journal article" date="2014" name="PLoS Genet.">
        <title>Analysis of the Phlebiopsis gigantea genome, transcriptome and secretome provides insight into its pioneer colonization strategies of wood.</title>
        <authorList>
            <person name="Hori C."/>
            <person name="Ishida T."/>
            <person name="Igarashi K."/>
            <person name="Samejima M."/>
            <person name="Suzuki H."/>
            <person name="Master E."/>
            <person name="Ferreira P."/>
            <person name="Ruiz-Duenas F.J."/>
            <person name="Held B."/>
            <person name="Canessa P."/>
            <person name="Larrondo L.F."/>
            <person name="Schmoll M."/>
            <person name="Druzhinina I.S."/>
            <person name="Kubicek C.P."/>
            <person name="Gaskell J.A."/>
            <person name="Kersten P."/>
            <person name="St John F."/>
            <person name="Glasner J."/>
            <person name="Sabat G."/>
            <person name="Splinter BonDurant S."/>
            <person name="Syed K."/>
            <person name="Yadav J."/>
            <person name="Mgbeahuruike A.C."/>
            <person name="Kovalchuk A."/>
            <person name="Asiegbu F.O."/>
            <person name="Lackner G."/>
            <person name="Hoffmeister D."/>
            <person name="Rencoret J."/>
            <person name="Gutierrez A."/>
            <person name="Sun H."/>
            <person name="Lindquist E."/>
            <person name="Barry K."/>
            <person name="Riley R."/>
            <person name="Grigoriev I.V."/>
            <person name="Henrissat B."/>
            <person name="Kues U."/>
            <person name="Berka R.M."/>
            <person name="Martinez A.T."/>
            <person name="Covert S.F."/>
            <person name="Blanchette R.A."/>
            <person name="Cullen D."/>
        </authorList>
    </citation>
    <scope>NUCLEOTIDE SEQUENCE [LARGE SCALE GENOMIC DNA]</scope>
    <source>
        <strain evidence="6 7">11061_1 CR5-6</strain>
    </source>
</reference>
<dbReference type="SUPFAM" id="SSF52540">
    <property type="entry name" value="P-loop containing nucleoside triphosphate hydrolases"/>
    <property type="match status" value="1"/>
</dbReference>
<dbReference type="Pfam" id="PF09511">
    <property type="entry name" value="RNA_lig_T4_1"/>
    <property type="match status" value="1"/>
</dbReference>
<dbReference type="OrthoDB" id="276239at2759"/>
<dbReference type="Proteomes" id="UP000053257">
    <property type="component" value="Unassembled WGS sequence"/>
</dbReference>